<evidence type="ECO:0000313" key="3">
    <source>
        <dbReference type="Proteomes" id="UP000190857"/>
    </source>
</evidence>
<reference evidence="2 3" key="1">
    <citation type="submission" date="2017-02" db="EMBL/GenBank/DDBJ databases">
        <authorList>
            <person name="Peterson S.W."/>
        </authorList>
    </citation>
    <scope>NUCLEOTIDE SEQUENCE [LARGE SCALE GENOMIC DNA]</scope>
    <source>
        <strain evidence="2 3">VKM Ac-2059</strain>
    </source>
</reference>
<dbReference type="RefSeq" id="WP_079727455.1">
    <property type="nucleotide sequence ID" value="NZ_FUZP01000001.1"/>
</dbReference>
<evidence type="ECO:0000256" key="1">
    <source>
        <dbReference type="SAM" id="Phobius"/>
    </source>
</evidence>
<dbReference type="SUPFAM" id="SSF53474">
    <property type="entry name" value="alpha/beta-Hydrolases"/>
    <property type="match status" value="1"/>
</dbReference>
<feature type="transmembrane region" description="Helical" evidence="1">
    <location>
        <begin position="39"/>
        <end position="62"/>
    </location>
</feature>
<feature type="transmembrane region" description="Helical" evidence="1">
    <location>
        <begin position="103"/>
        <end position="120"/>
    </location>
</feature>
<keyword evidence="1" id="KW-0812">Transmembrane</keyword>
<dbReference type="PANTHER" id="PTHR48098">
    <property type="entry name" value="ENTEROCHELIN ESTERASE-RELATED"/>
    <property type="match status" value="1"/>
</dbReference>
<sequence>MIEWLQAVRIDHAKVLFVALGVTVVLFVVLAVRGHVRRWIVPTLVSTVVAAGSGILIVWLVGDVWDVFDYTFTATFRLWVALLLAGGAFAAMSFRHTRLWRKLVAAAAILSIAVTSALFINADFGEYRTVGDIFTPREVPALSLPRPAPVDSADVATPGFAAAWTPPGEMPATGSVGEIKIPATVSHFDARNAVVYLPPAARTAHPPKLPVMVMLSGQPGAPDDLFVKGGLAHTLDAYAAAHKGLAPIVVVPDQLGAPEKNPMCVDSPLGNSATYITHDVTAWIQANLPVTTDHRYWGIGGFSQGATCTTQFGPAHPDLYRTWFDIAGEQAPTIGDNTVRDGFGGSQAAYDAAKPAAILARNAPYQDVAAIVGYGSLDTRLGPETQTVEAAMKAAGVSTTEIVSPGTAHDWNTVTYIFGKGIPLLAERLGLDTE</sequence>
<organism evidence="2 3">
    <name type="scientific">Okibacterium fritillariae</name>
    <dbReference type="NCBI Taxonomy" id="123320"/>
    <lineage>
        <taxon>Bacteria</taxon>
        <taxon>Bacillati</taxon>
        <taxon>Actinomycetota</taxon>
        <taxon>Actinomycetes</taxon>
        <taxon>Micrococcales</taxon>
        <taxon>Microbacteriaceae</taxon>
        <taxon>Okibacterium</taxon>
    </lineage>
</organism>
<dbReference type="InterPro" id="IPR029058">
    <property type="entry name" value="AB_hydrolase_fold"/>
</dbReference>
<evidence type="ECO:0000313" key="2">
    <source>
        <dbReference type="EMBL" id="SKC49080.1"/>
    </source>
</evidence>
<accession>A0A1T5JCB4</accession>
<keyword evidence="3" id="KW-1185">Reference proteome</keyword>
<keyword evidence="1" id="KW-0472">Membrane</keyword>
<dbReference type="GO" id="GO:0016787">
    <property type="term" value="F:hydrolase activity"/>
    <property type="evidence" value="ECO:0007669"/>
    <property type="project" value="UniProtKB-KW"/>
</dbReference>
<dbReference type="GO" id="GO:0016747">
    <property type="term" value="F:acyltransferase activity, transferring groups other than amino-acyl groups"/>
    <property type="evidence" value="ECO:0007669"/>
    <property type="project" value="TreeGrafter"/>
</dbReference>
<dbReference type="STRING" id="123320.SAMN06309945_1420"/>
<dbReference type="InterPro" id="IPR000801">
    <property type="entry name" value="Esterase-like"/>
</dbReference>
<dbReference type="InterPro" id="IPR050583">
    <property type="entry name" value="Mycobacterial_A85_antigen"/>
</dbReference>
<dbReference type="Pfam" id="PF00756">
    <property type="entry name" value="Esterase"/>
    <property type="match status" value="1"/>
</dbReference>
<dbReference type="Proteomes" id="UP000190857">
    <property type="component" value="Unassembled WGS sequence"/>
</dbReference>
<proteinExistence type="predicted"/>
<keyword evidence="2" id="KW-0378">Hydrolase</keyword>
<feature type="transmembrane region" description="Helical" evidence="1">
    <location>
        <begin position="12"/>
        <end position="32"/>
    </location>
</feature>
<dbReference type="OrthoDB" id="3723842at2"/>
<dbReference type="EMBL" id="FUZP01000001">
    <property type="protein sequence ID" value="SKC49080.1"/>
    <property type="molecule type" value="Genomic_DNA"/>
</dbReference>
<gene>
    <name evidence="2" type="ORF">SAMN06309945_1420</name>
</gene>
<dbReference type="Gene3D" id="3.40.50.1820">
    <property type="entry name" value="alpha/beta hydrolase"/>
    <property type="match status" value="1"/>
</dbReference>
<dbReference type="PANTHER" id="PTHR48098:SF1">
    <property type="entry name" value="DIACYLGLYCEROL ACYLTRANSFERASE_MYCOLYLTRANSFERASE AG85A"/>
    <property type="match status" value="1"/>
</dbReference>
<feature type="transmembrane region" description="Helical" evidence="1">
    <location>
        <begin position="74"/>
        <end position="91"/>
    </location>
</feature>
<name>A0A1T5JCB4_9MICO</name>
<protein>
    <submittedName>
        <fullName evidence="2">S-formylglutathione hydrolase FrmB</fullName>
    </submittedName>
</protein>
<keyword evidence="1" id="KW-1133">Transmembrane helix</keyword>
<dbReference type="AlphaFoldDB" id="A0A1T5JCB4"/>